<dbReference type="EMBL" id="UYRU01081831">
    <property type="protein sequence ID" value="VDN32195.1"/>
    <property type="molecule type" value="Genomic_DNA"/>
</dbReference>
<keyword evidence="2" id="KW-1185">Reference proteome</keyword>
<evidence type="ECO:0000313" key="1">
    <source>
        <dbReference type="EMBL" id="VDN32195.1"/>
    </source>
</evidence>
<accession>A0A3P7MR17</accession>
<sequence length="108" mass="12665">MRTESNILLLLLLLLRARFTFLFHLNTWGQHFCLYILKVLWSTTSHLGLSSNNSRAVLFYDTKFNTRDARPVDFIVSFESTLQKCEANEESKNVMRQKCQLFAFPTNL</sequence>
<dbReference type="Proteomes" id="UP000281553">
    <property type="component" value="Unassembled WGS sequence"/>
</dbReference>
<dbReference type="AlphaFoldDB" id="A0A3P7MR17"/>
<gene>
    <name evidence="1" type="ORF">DILT_LOCUS15923</name>
</gene>
<evidence type="ECO:0000313" key="2">
    <source>
        <dbReference type="Proteomes" id="UP000281553"/>
    </source>
</evidence>
<protein>
    <submittedName>
        <fullName evidence="1">Uncharacterized protein</fullName>
    </submittedName>
</protein>
<proteinExistence type="predicted"/>
<organism evidence="1 2">
    <name type="scientific">Dibothriocephalus latus</name>
    <name type="common">Fish tapeworm</name>
    <name type="synonym">Diphyllobothrium latum</name>
    <dbReference type="NCBI Taxonomy" id="60516"/>
    <lineage>
        <taxon>Eukaryota</taxon>
        <taxon>Metazoa</taxon>
        <taxon>Spiralia</taxon>
        <taxon>Lophotrochozoa</taxon>
        <taxon>Platyhelminthes</taxon>
        <taxon>Cestoda</taxon>
        <taxon>Eucestoda</taxon>
        <taxon>Diphyllobothriidea</taxon>
        <taxon>Diphyllobothriidae</taxon>
        <taxon>Dibothriocephalus</taxon>
    </lineage>
</organism>
<name>A0A3P7MR17_DIBLA</name>
<reference evidence="1 2" key="1">
    <citation type="submission" date="2018-11" db="EMBL/GenBank/DDBJ databases">
        <authorList>
            <consortium name="Pathogen Informatics"/>
        </authorList>
    </citation>
    <scope>NUCLEOTIDE SEQUENCE [LARGE SCALE GENOMIC DNA]</scope>
</reference>